<dbReference type="InterPro" id="IPR032675">
    <property type="entry name" value="LRR_dom_sf"/>
</dbReference>
<dbReference type="Gene3D" id="3.80.10.10">
    <property type="entry name" value="Ribonuclease Inhibitor"/>
    <property type="match status" value="1"/>
</dbReference>
<gene>
    <name evidence="1" type="ORF">EV643_11775</name>
</gene>
<sequence length="268" mass="29704">MSRFDYSVLTWQVGALFRWEELRNAYMSDRYDGVYLRIASGARLANLEFLDDLPELKYVEVSGVTMDDSHAFKLEGLREVVLLTRCQVAVPSTPESTLEAVSVDNRSGLQHLSMLPALRLLQIWGFEGRSLADFSNSSALSRLKVEGTRQDVSLAGLESCGSLADVELLEMRVEGLRPLRGLSKLRRLWLIGDSSFTSANPLMLEDLSALDALEELRITYQGSVSSVEPLLNLPRLRDVRLGGTRIADGNLHPLAALAERAKVLGPDE</sequence>
<dbReference type="AlphaFoldDB" id="A0A4R6K683"/>
<evidence type="ECO:0000313" key="2">
    <source>
        <dbReference type="Proteomes" id="UP000295388"/>
    </source>
</evidence>
<dbReference type="Proteomes" id="UP000295388">
    <property type="component" value="Unassembled WGS sequence"/>
</dbReference>
<evidence type="ECO:0000313" key="1">
    <source>
        <dbReference type="EMBL" id="TDO44052.1"/>
    </source>
</evidence>
<comment type="caution">
    <text evidence="1">The sequence shown here is derived from an EMBL/GenBank/DDBJ whole genome shotgun (WGS) entry which is preliminary data.</text>
</comment>
<dbReference type="EMBL" id="SNWQ01000017">
    <property type="protein sequence ID" value="TDO44052.1"/>
    <property type="molecule type" value="Genomic_DNA"/>
</dbReference>
<keyword evidence="2" id="KW-1185">Reference proteome</keyword>
<reference evidence="1 2" key="1">
    <citation type="submission" date="2019-03" db="EMBL/GenBank/DDBJ databases">
        <title>Genomic Encyclopedia of Type Strains, Phase III (KMG-III): the genomes of soil and plant-associated and newly described type strains.</title>
        <authorList>
            <person name="Whitman W."/>
        </authorList>
    </citation>
    <scope>NUCLEOTIDE SEQUENCE [LARGE SCALE GENOMIC DNA]</scope>
    <source>
        <strain evidence="1 2">VKM Ac-2527</strain>
    </source>
</reference>
<protein>
    <recommendedName>
        <fullName evidence="3">Leucine rich repeat (LRR) protein</fullName>
    </recommendedName>
</protein>
<organism evidence="1 2">
    <name type="scientific">Kribbella caucasensis</name>
    <dbReference type="NCBI Taxonomy" id="2512215"/>
    <lineage>
        <taxon>Bacteria</taxon>
        <taxon>Bacillati</taxon>
        <taxon>Actinomycetota</taxon>
        <taxon>Actinomycetes</taxon>
        <taxon>Propionibacteriales</taxon>
        <taxon>Kribbellaceae</taxon>
        <taxon>Kribbella</taxon>
    </lineage>
</organism>
<dbReference type="RefSeq" id="WP_133803575.1">
    <property type="nucleotide sequence ID" value="NZ_SNWQ01000017.1"/>
</dbReference>
<name>A0A4R6K683_9ACTN</name>
<accession>A0A4R6K683</accession>
<proteinExistence type="predicted"/>
<dbReference type="SUPFAM" id="SSF52058">
    <property type="entry name" value="L domain-like"/>
    <property type="match status" value="1"/>
</dbReference>
<evidence type="ECO:0008006" key="3">
    <source>
        <dbReference type="Google" id="ProtNLM"/>
    </source>
</evidence>
<dbReference type="OrthoDB" id="135105at2"/>